<dbReference type="PANTHER" id="PTHR43479">
    <property type="entry name" value="ACREF/ENVCD OPERON REPRESSOR-RELATED"/>
    <property type="match status" value="1"/>
</dbReference>
<sequence length="208" mass="23552">MVNSSDPRVLKTKKKLTVALINLLKTYSVEDLNVRQLTDEAGITRGSFYSHFTDKDDFVEKTLQDIVVGLFSSVILDARGRIPVDDIKSHEVYVMSIGALFDNIAVNYQMYTVLLCNDEQGRFAQAIENTINLYLNQFTKYFQSRMNVGGYPLATINSFYVHGLVGMIIDWLSAGMVYTPHYMAGVTAQVLKAPTRQNEMHPLNFFTE</sequence>
<dbReference type="eggNOG" id="COG1309">
    <property type="taxonomic scope" value="Bacteria"/>
</dbReference>
<evidence type="ECO:0000313" key="5">
    <source>
        <dbReference type="Proteomes" id="UP000005444"/>
    </source>
</evidence>
<organism evidence="4 5">
    <name type="scientific">Pediococcus claussenii (strain ATCC BAA-344 / DSM 14800 / JCM 18046 / KCTC 3811 / LMG 21948 / P06)</name>
    <dbReference type="NCBI Taxonomy" id="701521"/>
    <lineage>
        <taxon>Bacteria</taxon>
        <taxon>Bacillati</taxon>
        <taxon>Bacillota</taxon>
        <taxon>Bacilli</taxon>
        <taxon>Lactobacillales</taxon>
        <taxon>Lactobacillaceae</taxon>
        <taxon>Pediococcus</taxon>
    </lineage>
</organism>
<dbReference type="Pfam" id="PF00440">
    <property type="entry name" value="TetR_N"/>
    <property type="match status" value="1"/>
</dbReference>
<evidence type="ECO:0000256" key="2">
    <source>
        <dbReference type="PROSITE-ProRule" id="PRU00335"/>
    </source>
</evidence>
<proteinExistence type="predicted"/>
<dbReference type="Pfam" id="PF14278">
    <property type="entry name" value="TetR_C_8"/>
    <property type="match status" value="1"/>
</dbReference>
<dbReference type="InterPro" id="IPR039532">
    <property type="entry name" value="TetR_C_Firmicutes"/>
</dbReference>
<name>G8PDK3_PEDCP</name>
<protein>
    <submittedName>
        <fullName evidence="4">Transcriptional regulator, TetR family</fullName>
    </submittedName>
</protein>
<dbReference type="InterPro" id="IPR001647">
    <property type="entry name" value="HTH_TetR"/>
</dbReference>
<dbReference type="GO" id="GO:0003677">
    <property type="term" value="F:DNA binding"/>
    <property type="evidence" value="ECO:0007669"/>
    <property type="project" value="UniProtKB-UniRule"/>
</dbReference>
<dbReference type="SUPFAM" id="SSF46689">
    <property type="entry name" value="Homeodomain-like"/>
    <property type="match status" value="1"/>
</dbReference>
<dbReference type="InterPro" id="IPR009057">
    <property type="entry name" value="Homeodomain-like_sf"/>
</dbReference>
<gene>
    <name evidence="4" type="ordered locus">PECL_1070</name>
</gene>
<accession>G8PDK3</accession>
<dbReference type="Proteomes" id="UP000005444">
    <property type="component" value="Chromosome"/>
</dbReference>
<dbReference type="PROSITE" id="PS50977">
    <property type="entry name" value="HTH_TETR_2"/>
    <property type="match status" value="1"/>
</dbReference>
<dbReference type="HOGENOM" id="CLU_087539_3_4_9"/>
<dbReference type="InterPro" id="IPR050624">
    <property type="entry name" value="HTH-type_Tx_Regulator"/>
</dbReference>
<dbReference type="AlphaFoldDB" id="G8PDK3"/>
<evidence type="ECO:0000313" key="4">
    <source>
        <dbReference type="EMBL" id="AEV95338.1"/>
    </source>
</evidence>
<keyword evidence="5" id="KW-1185">Reference proteome</keyword>
<feature type="domain" description="HTH tetR-type" evidence="3">
    <location>
        <begin position="10"/>
        <end position="70"/>
    </location>
</feature>
<dbReference type="KEGG" id="pce:PECL_1070"/>
<evidence type="ECO:0000259" key="3">
    <source>
        <dbReference type="PROSITE" id="PS50977"/>
    </source>
</evidence>
<evidence type="ECO:0000256" key="1">
    <source>
        <dbReference type="ARBA" id="ARBA00023125"/>
    </source>
</evidence>
<dbReference type="Gene3D" id="1.10.357.10">
    <property type="entry name" value="Tetracycline Repressor, domain 2"/>
    <property type="match status" value="1"/>
</dbReference>
<keyword evidence="1 2" id="KW-0238">DNA-binding</keyword>
<dbReference type="PANTHER" id="PTHR43479:SF11">
    <property type="entry name" value="ACREF_ENVCD OPERON REPRESSOR-RELATED"/>
    <property type="match status" value="1"/>
</dbReference>
<dbReference type="PATRIC" id="fig|701521.8.peg.1017"/>
<feature type="DNA-binding region" description="H-T-H motif" evidence="2">
    <location>
        <begin position="33"/>
        <end position="52"/>
    </location>
</feature>
<reference evidence="4 5" key="1">
    <citation type="journal article" date="2012" name="J. Bacteriol.">
        <title>Complete Genome Sequence of the Beer Spoilage Organism Pediococcus claussenii ATCC BAA-344T.</title>
        <authorList>
            <person name="Pittet V."/>
            <person name="Abegunde T."/>
            <person name="Marfleet T."/>
            <person name="Haakensen M."/>
            <person name="Morrow K."/>
            <person name="Jayaprakash T."/>
            <person name="Schroeder K."/>
            <person name="Trost B."/>
            <person name="Byrns S."/>
            <person name="Bergsveinson J."/>
            <person name="Kusalik A."/>
            <person name="Ziola B."/>
        </authorList>
    </citation>
    <scope>NUCLEOTIDE SEQUENCE [LARGE SCALE GENOMIC DNA]</scope>
    <source>
        <strain evidence="4 5">ATCC BAA-344</strain>
    </source>
</reference>
<dbReference type="STRING" id="701521.PECL_1070"/>
<dbReference type="RefSeq" id="WP_014215535.1">
    <property type="nucleotide sequence ID" value="NC_016605.1"/>
</dbReference>
<dbReference type="EMBL" id="CP003137">
    <property type="protein sequence ID" value="AEV95338.1"/>
    <property type="molecule type" value="Genomic_DNA"/>
</dbReference>